<dbReference type="InterPro" id="IPR020845">
    <property type="entry name" value="AMP-binding_CS"/>
</dbReference>
<evidence type="ECO:0000256" key="1">
    <source>
        <dbReference type="ARBA" id="ARBA00006432"/>
    </source>
</evidence>
<comment type="similarity">
    <text evidence="1">Belongs to the ATP-dependent AMP-binding enzyme family.</text>
</comment>
<keyword evidence="2" id="KW-0436">Ligase</keyword>
<evidence type="ECO:0000259" key="3">
    <source>
        <dbReference type="Pfam" id="PF00501"/>
    </source>
</evidence>
<organism evidence="5 6">
    <name type="scientific">Penicillium salamii</name>
    <dbReference type="NCBI Taxonomy" id="1612424"/>
    <lineage>
        <taxon>Eukaryota</taxon>
        <taxon>Fungi</taxon>
        <taxon>Dikarya</taxon>
        <taxon>Ascomycota</taxon>
        <taxon>Pezizomycotina</taxon>
        <taxon>Eurotiomycetes</taxon>
        <taxon>Eurotiomycetidae</taxon>
        <taxon>Eurotiales</taxon>
        <taxon>Aspergillaceae</taxon>
        <taxon>Penicillium</taxon>
    </lineage>
</organism>
<dbReference type="CDD" id="cd05911">
    <property type="entry name" value="Firefly_Luc_like"/>
    <property type="match status" value="1"/>
</dbReference>
<dbReference type="SUPFAM" id="SSF56801">
    <property type="entry name" value="Acetyl-CoA synthetase-like"/>
    <property type="match status" value="1"/>
</dbReference>
<dbReference type="PROSITE" id="PS00455">
    <property type="entry name" value="AMP_BINDING"/>
    <property type="match status" value="1"/>
</dbReference>
<dbReference type="AlphaFoldDB" id="A0A9W4NHL7"/>
<evidence type="ECO:0008006" key="7">
    <source>
        <dbReference type="Google" id="ProtNLM"/>
    </source>
</evidence>
<dbReference type="PANTHER" id="PTHR24096">
    <property type="entry name" value="LONG-CHAIN-FATTY-ACID--COA LIGASE"/>
    <property type="match status" value="1"/>
</dbReference>
<dbReference type="OrthoDB" id="4360438at2759"/>
<dbReference type="Pfam" id="PF00501">
    <property type="entry name" value="AMP-binding"/>
    <property type="match status" value="1"/>
</dbReference>
<evidence type="ECO:0000313" key="5">
    <source>
        <dbReference type="EMBL" id="CAG8367805.1"/>
    </source>
</evidence>
<dbReference type="EMBL" id="CAJVPD010000221">
    <property type="protein sequence ID" value="CAG8367805.1"/>
    <property type="molecule type" value="Genomic_DNA"/>
</dbReference>
<accession>A0A9W4NHL7</accession>
<feature type="domain" description="AMP-binding enzyme C-terminal" evidence="4">
    <location>
        <begin position="467"/>
        <end position="547"/>
    </location>
</feature>
<dbReference type="Pfam" id="PF13193">
    <property type="entry name" value="AMP-binding_C"/>
    <property type="match status" value="1"/>
</dbReference>
<dbReference type="PANTHER" id="PTHR24096:SF149">
    <property type="entry name" value="AMP-BINDING DOMAIN-CONTAINING PROTEIN-RELATED"/>
    <property type="match status" value="1"/>
</dbReference>
<feature type="domain" description="AMP-dependent synthetase/ligase" evidence="3">
    <location>
        <begin position="23"/>
        <end position="417"/>
    </location>
</feature>
<sequence>MPLNSQYEPVQIPSVDLWAFLFDQRRSFPDEKVIYANSENKRQYTWSDTRASALDFGATLQTLWDWKKGDVLALFSANCIDSPAIVLGALWAGGTVSPANPAYTVEELAFQLKDSNAKALVAQLAHLDVSIQAARSVGLPEDRILLIGDDLDPTGTFRHFSLYRDMRFRYPQCQKPVLNPKVDLALLVYSSGTTGRPKAVMLSHENLIANQLQIQATDEGNLHPTGGYDGQGDKILAVVPYYHVYGFSLLILMPVYRGFTTIVMSKFHLEGFLSSIQSFRPTYALLVPPIVLQLAKSSLVGSYDISSLEMVMCGAAPLTRELIAELYQKCKITVRQVYGLSETSPVALVQVRDFHSRYMKIAHHLQRWHNCRESPGSVGTLLPNMNAKFCDEEGAEISPGQTGELHLKGPNVFLGYLKNQEGTSSCLAGDGWFRTGDIGHVEHENFYITDRAKELIKYNGFQVAPAELEGILLDHPNIVDAAVVGVYSKQHVSELPRAYVVLASSVSKTQDEARNIASWFETRVAPYKRLRGDVHFIDEIPRNPSGKILRRVIRDRMSKDQELGREIGGPKL</sequence>
<dbReference type="Gene3D" id="3.40.50.12780">
    <property type="entry name" value="N-terminal domain of ligase-like"/>
    <property type="match status" value="1"/>
</dbReference>
<dbReference type="Proteomes" id="UP001152592">
    <property type="component" value="Unassembled WGS sequence"/>
</dbReference>
<proteinExistence type="inferred from homology"/>
<dbReference type="GO" id="GO:0016405">
    <property type="term" value="F:CoA-ligase activity"/>
    <property type="evidence" value="ECO:0007669"/>
    <property type="project" value="TreeGrafter"/>
</dbReference>
<gene>
    <name evidence="5" type="ORF">PSALAMII_LOCUS4299</name>
</gene>
<dbReference type="Gene3D" id="3.30.300.30">
    <property type="match status" value="1"/>
</dbReference>
<dbReference type="InterPro" id="IPR045851">
    <property type="entry name" value="AMP-bd_C_sf"/>
</dbReference>
<name>A0A9W4NHL7_9EURO</name>
<dbReference type="FunFam" id="3.30.300.30:FF:000007">
    <property type="entry name" value="4-coumarate--CoA ligase 2"/>
    <property type="match status" value="1"/>
</dbReference>
<dbReference type="InterPro" id="IPR042099">
    <property type="entry name" value="ANL_N_sf"/>
</dbReference>
<reference evidence="5" key="1">
    <citation type="submission" date="2021-07" db="EMBL/GenBank/DDBJ databases">
        <authorList>
            <person name="Branca A.L. A."/>
        </authorList>
    </citation>
    <scope>NUCLEOTIDE SEQUENCE</scope>
</reference>
<comment type="caution">
    <text evidence="5">The sequence shown here is derived from an EMBL/GenBank/DDBJ whole genome shotgun (WGS) entry which is preliminary data.</text>
</comment>
<evidence type="ECO:0000256" key="2">
    <source>
        <dbReference type="ARBA" id="ARBA00022598"/>
    </source>
</evidence>
<evidence type="ECO:0000259" key="4">
    <source>
        <dbReference type="Pfam" id="PF13193"/>
    </source>
</evidence>
<dbReference type="InterPro" id="IPR000873">
    <property type="entry name" value="AMP-dep_synth/lig_dom"/>
</dbReference>
<evidence type="ECO:0000313" key="6">
    <source>
        <dbReference type="Proteomes" id="UP001152592"/>
    </source>
</evidence>
<protein>
    <recommendedName>
        <fullName evidence="7">Acetyl-CoA synthetase-like protein</fullName>
    </recommendedName>
</protein>
<dbReference type="InterPro" id="IPR025110">
    <property type="entry name" value="AMP-bd_C"/>
</dbReference>